<dbReference type="InterPro" id="IPR010305">
    <property type="entry name" value="YgdI/YgdR-like"/>
</dbReference>
<proteinExistence type="predicted"/>
<sequence length="75" mass="8397">MFRPLTGLVPPAVMLACLVVSGCSSPHVIKLNDGREIITRNMPHYDEDSGFYQFTTEAGENMQLNRNLIESITKK</sequence>
<reference evidence="8" key="1">
    <citation type="journal article" date="2019" name="Int. J. Syst. Evol. Microbiol.">
        <title>The Global Catalogue of Microorganisms (GCM) 10K type strain sequencing project: providing services to taxonomists for standard genome sequencing and annotation.</title>
        <authorList>
            <consortium name="The Broad Institute Genomics Platform"/>
            <consortium name="The Broad Institute Genome Sequencing Center for Infectious Disease"/>
            <person name="Wu L."/>
            <person name="Ma J."/>
        </authorList>
    </citation>
    <scope>NUCLEOTIDE SEQUENCE [LARGE SCALE GENOMIC DNA]</scope>
    <source>
        <strain evidence="8">JCM 17805</strain>
    </source>
</reference>
<dbReference type="InterPro" id="IPR010920">
    <property type="entry name" value="LSM_dom_sf"/>
</dbReference>
<keyword evidence="3" id="KW-0472">Membrane</keyword>
<feature type="domain" description="Lipoprotein YgdI/YgdR-like SH3-like" evidence="6">
    <location>
        <begin position="28"/>
        <end position="73"/>
    </location>
</feature>
<dbReference type="Proteomes" id="UP001500604">
    <property type="component" value="Unassembled WGS sequence"/>
</dbReference>
<dbReference type="PANTHER" id="PTHR37011">
    <property type="entry name" value="POT FAMILY PEPTIDE TRANSPORT PROTEIN-RELATED"/>
    <property type="match status" value="1"/>
</dbReference>
<comment type="caution">
    <text evidence="7">The sequence shown here is derived from an EMBL/GenBank/DDBJ whole genome shotgun (WGS) entry which is preliminary data.</text>
</comment>
<accession>A0ABP8V470</accession>
<dbReference type="PANTHER" id="PTHR37011:SF1">
    <property type="entry name" value="POT FAMILY PEPTIDE TRANSPORT PROTEIN"/>
    <property type="match status" value="1"/>
</dbReference>
<dbReference type="RefSeq" id="WP_345197045.1">
    <property type="nucleotide sequence ID" value="NZ_BAABFL010000421.1"/>
</dbReference>
<dbReference type="PROSITE" id="PS51257">
    <property type="entry name" value="PROKAR_LIPOPROTEIN"/>
    <property type="match status" value="1"/>
</dbReference>
<evidence type="ECO:0000313" key="7">
    <source>
        <dbReference type="EMBL" id="GAA4650799.1"/>
    </source>
</evidence>
<dbReference type="InterPro" id="IPR047807">
    <property type="entry name" value="YgdI/YgdR-like_SH3-like"/>
</dbReference>
<gene>
    <name evidence="7" type="ORF">GCM10023116_30820</name>
</gene>
<dbReference type="SUPFAM" id="SSF50182">
    <property type="entry name" value="Sm-like ribonucleoproteins"/>
    <property type="match status" value="1"/>
</dbReference>
<evidence type="ECO:0000259" key="6">
    <source>
        <dbReference type="Pfam" id="PF06004"/>
    </source>
</evidence>
<name>A0ABP8V470_9GAMM</name>
<keyword evidence="4" id="KW-0564">Palmitate</keyword>
<dbReference type="Pfam" id="PF06004">
    <property type="entry name" value="DUF903"/>
    <property type="match status" value="1"/>
</dbReference>
<keyword evidence="5 7" id="KW-0449">Lipoprotein</keyword>
<evidence type="ECO:0000256" key="2">
    <source>
        <dbReference type="ARBA" id="ARBA00022729"/>
    </source>
</evidence>
<dbReference type="NCBIfam" id="NF033216">
    <property type="entry name" value="lipo_YgdI_YgdR"/>
    <property type="match status" value="1"/>
</dbReference>
<keyword evidence="2" id="KW-0732">Signal</keyword>
<evidence type="ECO:0000256" key="1">
    <source>
        <dbReference type="ARBA" id="ARBA00022475"/>
    </source>
</evidence>
<keyword evidence="1" id="KW-1003">Cell membrane</keyword>
<keyword evidence="8" id="KW-1185">Reference proteome</keyword>
<protein>
    <submittedName>
        <fullName evidence="7">YgdI/YgdR family lipoprotein</fullName>
    </submittedName>
</protein>
<dbReference type="Gene3D" id="2.30.30.100">
    <property type="match status" value="1"/>
</dbReference>
<evidence type="ECO:0000256" key="3">
    <source>
        <dbReference type="ARBA" id="ARBA00023136"/>
    </source>
</evidence>
<organism evidence="7 8">
    <name type="scientific">Kistimonas scapharcae</name>
    <dbReference type="NCBI Taxonomy" id="1036133"/>
    <lineage>
        <taxon>Bacteria</taxon>
        <taxon>Pseudomonadati</taxon>
        <taxon>Pseudomonadota</taxon>
        <taxon>Gammaproteobacteria</taxon>
        <taxon>Oceanospirillales</taxon>
        <taxon>Endozoicomonadaceae</taxon>
        <taxon>Kistimonas</taxon>
    </lineage>
</organism>
<dbReference type="EMBL" id="BAABFL010000421">
    <property type="protein sequence ID" value="GAA4650799.1"/>
    <property type="molecule type" value="Genomic_DNA"/>
</dbReference>
<evidence type="ECO:0000256" key="4">
    <source>
        <dbReference type="ARBA" id="ARBA00023139"/>
    </source>
</evidence>
<evidence type="ECO:0000256" key="5">
    <source>
        <dbReference type="ARBA" id="ARBA00023288"/>
    </source>
</evidence>
<evidence type="ECO:0000313" key="8">
    <source>
        <dbReference type="Proteomes" id="UP001500604"/>
    </source>
</evidence>